<reference evidence="2 3" key="1">
    <citation type="journal article" date="2013" name="Nat. Genet.">
        <title>The high-quality draft genome of peach (Prunus persica) identifies unique patterns of genetic diversity, domestication and genome evolution.</title>
        <authorList>
            <consortium name="International Peach Genome Initiative"/>
            <person name="Verde I."/>
            <person name="Abbott A.G."/>
            <person name="Scalabrin S."/>
            <person name="Jung S."/>
            <person name="Shu S."/>
            <person name="Marroni F."/>
            <person name="Zhebentyayeva T."/>
            <person name="Dettori M.T."/>
            <person name="Grimwood J."/>
            <person name="Cattonaro F."/>
            <person name="Zuccolo A."/>
            <person name="Rossini L."/>
            <person name="Jenkins J."/>
            <person name="Vendramin E."/>
            <person name="Meisel L.A."/>
            <person name="Decroocq V."/>
            <person name="Sosinski B."/>
            <person name="Prochnik S."/>
            <person name="Mitros T."/>
            <person name="Policriti A."/>
            <person name="Cipriani G."/>
            <person name="Dondini L."/>
            <person name="Ficklin S."/>
            <person name="Goodstein D.M."/>
            <person name="Xuan P."/>
            <person name="Del Fabbro C."/>
            <person name="Aramini V."/>
            <person name="Copetti D."/>
            <person name="Gonzalez S."/>
            <person name="Horner D.S."/>
            <person name="Falchi R."/>
            <person name="Lucas S."/>
            <person name="Mica E."/>
            <person name="Maldonado J."/>
            <person name="Lazzari B."/>
            <person name="Bielenberg D."/>
            <person name="Pirona R."/>
            <person name="Miculan M."/>
            <person name="Barakat A."/>
            <person name="Testolin R."/>
            <person name="Stella A."/>
            <person name="Tartarini S."/>
            <person name="Tonutti P."/>
            <person name="Arus P."/>
            <person name="Orellana A."/>
            <person name="Wells C."/>
            <person name="Main D."/>
            <person name="Vizzotto G."/>
            <person name="Silva H."/>
            <person name="Salamini F."/>
            <person name="Schmutz J."/>
            <person name="Morgante M."/>
            <person name="Rokhsar D.S."/>
        </authorList>
    </citation>
    <scope>NUCLEOTIDE SEQUENCE [LARGE SCALE GENOMIC DNA]</scope>
    <source>
        <strain evidence="3">cv. Nemared</strain>
    </source>
</reference>
<proteinExistence type="predicted"/>
<feature type="compositionally biased region" description="Polar residues" evidence="1">
    <location>
        <begin position="201"/>
        <end position="222"/>
    </location>
</feature>
<dbReference type="EMBL" id="CM007655">
    <property type="protein sequence ID" value="ONI06611.1"/>
    <property type="molecule type" value="Genomic_DNA"/>
</dbReference>
<feature type="compositionally biased region" description="Polar residues" evidence="1">
    <location>
        <begin position="232"/>
        <end position="243"/>
    </location>
</feature>
<name>A0A251P4Y1_PRUPE</name>
<evidence type="ECO:0000313" key="3">
    <source>
        <dbReference type="Proteomes" id="UP000006882"/>
    </source>
</evidence>
<organism evidence="2 3">
    <name type="scientific">Prunus persica</name>
    <name type="common">Peach</name>
    <name type="synonym">Amygdalus persica</name>
    <dbReference type="NCBI Taxonomy" id="3760"/>
    <lineage>
        <taxon>Eukaryota</taxon>
        <taxon>Viridiplantae</taxon>
        <taxon>Streptophyta</taxon>
        <taxon>Embryophyta</taxon>
        <taxon>Tracheophyta</taxon>
        <taxon>Spermatophyta</taxon>
        <taxon>Magnoliopsida</taxon>
        <taxon>eudicotyledons</taxon>
        <taxon>Gunneridae</taxon>
        <taxon>Pentapetalae</taxon>
        <taxon>rosids</taxon>
        <taxon>fabids</taxon>
        <taxon>Rosales</taxon>
        <taxon>Rosaceae</taxon>
        <taxon>Amygdaloideae</taxon>
        <taxon>Amygdaleae</taxon>
        <taxon>Prunus</taxon>
    </lineage>
</organism>
<protein>
    <submittedName>
        <fullName evidence="2">Uncharacterized protein</fullName>
    </submittedName>
</protein>
<gene>
    <name evidence="2" type="ORF">PRUPE_5G070000</name>
</gene>
<evidence type="ECO:0000313" key="2">
    <source>
        <dbReference type="EMBL" id="ONI06611.1"/>
    </source>
</evidence>
<accession>A0A251P4Y1</accession>
<feature type="region of interest" description="Disordered" evidence="1">
    <location>
        <begin position="201"/>
        <end position="263"/>
    </location>
</feature>
<sequence length="263" mass="28163">MNQYGTVTSLRNPRSLFTCQGSRTLKSDHMFTNIVPERLPALILTSSSLDLQKIQPIKPGQVTRVRLPSILEELLIWSAILDAVKLRIYEGTAGRIIEGSLLSMGGGVMRAAAKVAGIGGVVPGGMLRGAPVPSSSGQSIRKASIPVAATLTAENVGGVDVSPIEKTALDAMDDFVDCFKEAREATTKLKDALDKIYLSSPKSTEFGGQSATDKVSGLSQIMNPEPEKVESQRTNPVAHQTDGSRGHHHQRPQRQHLMAVAES</sequence>
<evidence type="ECO:0000256" key="1">
    <source>
        <dbReference type="SAM" id="MobiDB-lite"/>
    </source>
</evidence>
<dbReference type="Proteomes" id="UP000006882">
    <property type="component" value="Chromosome G5"/>
</dbReference>
<dbReference type="Gramene" id="ONI06611">
    <property type="protein sequence ID" value="ONI06611"/>
    <property type="gene ID" value="PRUPE_5G070000"/>
</dbReference>
<keyword evidence="3" id="KW-1185">Reference proteome</keyword>
<dbReference type="AlphaFoldDB" id="A0A251P4Y1"/>